<dbReference type="SUPFAM" id="SSF52402">
    <property type="entry name" value="Adenine nucleotide alpha hydrolases-like"/>
    <property type="match status" value="1"/>
</dbReference>
<dbReference type="CDD" id="cd00293">
    <property type="entry name" value="USP-like"/>
    <property type="match status" value="1"/>
</dbReference>
<reference evidence="4 5" key="1">
    <citation type="journal article" date="2011" name="J. Bacteriol.">
        <title>Genome sequence of Haloplasma contractile, an unusual contractile bacterium from a deep-sea anoxic brine lake.</title>
        <authorList>
            <person name="Antunes A."/>
            <person name="Alam I."/>
            <person name="El Dorry H."/>
            <person name="Siam R."/>
            <person name="Robertson A."/>
            <person name="Bajic V.B."/>
            <person name="Stingl U."/>
        </authorList>
    </citation>
    <scope>NUCLEOTIDE SEQUENCE [LARGE SCALE GENOMIC DNA]</scope>
    <source>
        <strain evidence="4 5">SSD-17B</strain>
    </source>
</reference>
<dbReference type="GO" id="GO:0005737">
    <property type="term" value="C:cytoplasm"/>
    <property type="evidence" value="ECO:0007669"/>
    <property type="project" value="UniProtKB-SubCell"/>
</dbReference>
<dbReference type="PANTHER" id="PTHR46268">
    <property type="entry name" value="STRESS RESPONSE PROTEIN NHAX"/>
    <property type="match status" value="1"/>
</dbReference>
<organism evidence="4 5">
    <name type="scientific">Haloplasma contractile SSD-17B</name>
    <dbReference type="NCBI Taxonomy" id="1033810"/>
    <lineage>
        <taxon>Bacteria</taxon>
        <taxon>Bacillati</taxon>
        <taxon>Mycoplasmatota</taxon>
        <taxon>Mollicutes</taxon>
        <taxon>Haloplasmatales</taxon>
        <taxon>Haloplasmataceae</taxon>
        <taxon>Haloplasma</taxon>
    </lineage>
</organism>
<gene>
    <name evidence="4" type="ORF">HLPCO_001628</name>
</gene>
<dbReference type="EMBL" id="AFNU02000004">
    <property type="protein sequence ID" value="ERJ12627.1"/>
    <property type="molecule type" value="Genomic_DNA"/>
</dbReference>
<dbReference type="eggNOG" id="COG0589">
    <property type="taxonomic scope" value="Bacteria"/>
</dbReference>
<feature type="domain" description="UspA" evidence="3">
    <location>
        <begin position="1"/>
        <end position="147"/>
    </location>
</feature>
<comment type="similarity">
    <text evidence="1 2">Belongs to the universal stress protein A family.</text>
</comment>
<dbReference type="PRINTS" id="PR01438">
    <property type="entry name" value="UNVRSLSTRESS"/>
</dbReference>
<dbReference type="STRING" id="1033810.HLPCO_001628"/>
<keyword evidence="5" id="KW-1185">Reference proteome</keyword>
<dbReference type="InterPro" id="IPR006015">
    <property type="entry name" value="Universal_stress_UspA"/>
</dbReference>
<evidence type="ECO:0000259" key="3">
    <source>
        <dbReference type="Pfam" id="PF00582"/>
    </source>
</evidence>
<name>F7PSI5_9MOLU</name>
<evidence type="ECO:0000256" key="2">
    <source>
        <dbReference type="PIRNR" id="PIRNR006276"/>
    </source>
</evidence>
<dbReference type="InterPro" id="IPR014729">
    <property type="entry name" value="Rossmann-like_a/b/a_fold"/>
</dbReference>
<dbReference type="FunCoup" id="F7PSI5">
    <property type="interactions" value="97"/>
</dbReference>
<evidence type="ECO:0000256" key="1">
    <source>
        <dbReference type="ARBA" id="ARBA00008791"/>
    </source>
</evidence>
<keyword evidence="2" id="KW-0963">Cytoplasm</keyword>
<evidence type="ECO:0000313" key="5">
    <source>
        <dbReference type="Proteomes" id="UP000005707"/>
    </source>
</evidence>
<proteinExistence type="inferred from homology"/>
<dbReference type="Proteomes" id="UP000005707">
    <property type="component" value="Unassembled WGS sequence"/>
</dbReference>
<accession>F7PSI5</accession>
<sequence length="151" mass="16525">MYKNILIAIPIGERGNDIFEAGLKLAKQNNARITLCHILSLQYIAPTYVNASVYMPQSVLYVNDRAEMEKLLNNYKKKASDAGINHIETVITASSTPSLAITEVVAPGYSCDLIVCGCSEKKGLMKFLGSTAAEITKSAHCDVWVVKNKNE</sequence>
<evidence type="ECO:0000313" key="4">
    <source>
        <dbReference type="EMBL" id="ERJ12627.1"/>
    </source>
</evidence>
<dbReference type="Pfam" id="PF00582">
    <property type="entry name" value="Usp"/>
    <property type="match status" value="1"/>
</dbReference>
<dbReference type="InterPro" id="IPR006016">
    <property type="entry name" value="UspA"/>
</dbReference>
<reference evidence="4 5" key="2">
    <citation type="journal article" date="2013" name="PLoS ONE">
        <title>INDIGO - INtegrated Data Warehouse of MIcrobial GenOmes with Examples from the Red Sea Extremophiles.</title>
        <authorList>
            <person name="Alam I."/>
            <person name="Antunes A."/>
            <person name="Kamau A.A."/>
            <person name="Ba Alawi W."/>
            <person name="Kalkatawi M."/>
            <person name="Stingl U."/>
            <person name="Bajic V.B."/>
        </authorList>
    </citation>
    <scope>NUCLEOTIDE SEQUENCE [LARGE SCALE GENOMIC DNA]</scope>
    <source>
        <strain evidence="4 5">SSD-17B</strain>
    </source>
</reference>
<dbReference type="PIRSF" id="PIRSF006276">
    <property type="entry name" value="UspA"/>
    <property type="match status" value="1"/>
</dbReference>
<dbReference type="AlphaFoldDB" id="F7PSI5"/>
<comment type="subcellular location">
    <subcellularLocation>
        <location evidence="2">Cytoplasm</location>
    </subcellularLocation>
</comment>
<dbReference type="PANTHER" id="PTHR46268:SF6">
    <property type="entry name" value="UNIVERSAL STRESS PROTEIN UP12"/>
    <property type="match status" value="1"/>
</dbReference>
<dbReference type="OrthoDB" id="9789668at2"/>
<dbReference type="InParanoid" id="F7PSI5"/>
<dbReference type="RefSeq" id="WP_008824794.1">
    <property type="nucleotide sequence ID" value="NZ_AFNU02000004.1"/>
</dbReference>
<comment type="caution">
    <text evidence="4">The sequence shown here is derived from an EMBL/GenBank/DDBJ whole genome shotgun (WGS) entry which is preliminary data.</text>
</comment>
<protein>
    <recommendedName>
        <fullName evidence="2">Universal stress protein</fullName>
    </recommendedName>
</protein>
<dbReference type="Gene3D" id="3.40.50.620">
    <property type="entry name" value="HUPs"/>
    <property type="match status" value="1"/>
</dbReference>